<dbReference type="KEGG" id="ccos:Pan44_45420"/>
<dbReference type="InterPro" id="IPR001296">
    <property type="entry name" value="Glyco_trans_1"/>
</dbReference>
<dbReference type="GO" id="GO:0102318">
    <property type="term" value="F:2-deoxystreptamine glucosyltransferase activity"/>
    <property type="evidence" value="ECO:0007669"/>
    <property type="project" value="UniProtKB-EC"/>
</dbReference>
<proteinExistence type="predicted"/>
<dbReference type="EMBL" id="CP036271">
    <property type="protein sequence ID" value="QDT56488.1"/>
    <property type="molecule type" value="Genomic_DNA"/>
</dbReference>
<evidence type="ECO:0000259" key="2">
    <source>
        <dbReference type="Pfam" id="PF13439"/>
    </source>
</evidence>
<dbReference type="OrthoDB" id="9804196at2"/>
<dbReference type="Proteomes" id="UP000315700">
    <property type="component" value="Chromosome"/>
</dbReference>
<sequence>MSKPALICPSIPPVSSPTPIALCITDLDPGGAEKALVQVVTRLDRSQWAPVVYCLGRRGALADQLEAHSIETHSLDAGRRDLLVVTRLAKRLRQRPPALIQTFLFHGNLAGRLAALIAGVPLVVSGVRVAERDKRWHVRLERWTKRLVTHHVCVSPSVADFTRRELRLQQDAVSVIPNGVDSAAISSASPADLSQFGIPGNARTLLFVGRLDVQKGISVLLDAFRALALGHPDLHLLVVGAGPLEAGIRQFVRAHGLDRTIHLAGRRDDVPSLMRSAQALVLPSLWEGMPNVVLEAMAAGLPVVATAVDGTADVVTDRVTGWLCPPGSADALSQRVSDCLAAPEQAVSVAKAAQVSVKERFAWISVAASYQRLWLELIDRRGRN</sequence>
<dbReference type="FunCoup" id="A0A517SK37">
    <property type="interactions" value="25"/>
</dbReference>
<accession>A0A517SK37</accession>
<dbReference type="AlphaFoldDB" id="A0A517SK37"/>
<dbReference type="Pfam" id="PF13439">
    <property type="entry name" value="Glyco_transf_4"/>
    <property type="match status" value="1"/>
</dbReference>
<dbReference type="InterPro" id="IPR028098">
    <property type="entry name" value="Glyco_trans_4-like_N"/>
</dbReference>
<evidence type="ECO:0000259" key="1">
    <source>
        <dbReference type="Pfam" id="PF00534"/>
    </source>
</evidence>
<evidence type="ECO:0000313" key="3">
    <source>
        <dbReference type="EMBL" id="QDT56488.1"/>
    </source>
</evidence>
<feature type="domain" description="Glycosyl transferase family 1" evidence="1">
    <location>
        <begin position="194"/>
        <end position="354"/>
    </location>
</feature>
<name>A0A517SK37_9PLAN</name>
<keyword evidence="3" id="KW-0328">Glycosyltransferase</keyword>
<organism evidence="3 4">
    <name type="scientific">Caulifigura coniformis</name>
    <dbReference type="NCBI Taxonomy" id="2527983"/>
    <lineage>
        <taxon>Bacteria</taxon>
        <taxon>Pseudomonadati</taxon>
        <taxon>Planctomycetota</taxon>
        <taxon>Planctomycetia</taxon>
        <taxon>Planctomycetales</taxon>
        <taxon>Planctomycetaceae</taxon>
        <taxon>Caulifigura</taxon>
    </lineage>
</organism>
<dbReference type="PANTHER" id="PTHR12526:SF636">
    <property type="entry name" value="BLL3647 PROTEIN"/>
    <property type="match status" value="1"/>
</dbReference>
<dbReference type="EC" id="2.4.1.284" evidence="3"/>
<dbReference type="Gene3D" id="3.40.50.2000">
    <property type="entry name" value="Glycogen Phosphorylase B"/>
    <property type="match status" value="2"/>
</dbReference>
<dbReference type="RefSeq" id="WP_145033959.1">
    <property type="nucleotide sequence ID" value="NZ_CP036271.1"/>
</dbReference>
<evidence type="ECO:0000313" key="4">
    <source>
        <dbReference type="Proteomes" id="UP000315700"/>
    </source>
</evidence>
<dbReference type="InParanoid" id="A0A517SK37"/>
<protein>
    <submittedName>
        <fullName evidence="3">2-deoxystreptamine glucosyltransferase</fullName>
        <ecNumber evidence="3">2.4.1.284</ecNumber>
    </submittedName>
</protein>
<reference evidence="3 4" key="1">
    <citation type="submission" date="2019-02" db="EMBL/GenBank/DDBJ databases">
        <title>Deep-cultivation of Planctomycetes and their phenomic and genomic characterization uncovers novel biology.</title>
        <authorList>
            <person name="Wiegand S."/>
            <person name="Jogler M."/>
            <person name="Boedeker C."/>
            <person name="Pinto D."/>
            <person name="Vollmers J."/>
            <person name="Rivas-Marin E."/>
            <person name="Kohn T."/>
            <person name="Peeters S.H."/>
            <person name="Heuer A."/>
            <person name="Rast P."/>
            <person name="Oberbeckmann S."/>
            <person name="Bunk B."/>
            <person name="Jeske O."/>
            <person name="Meyerdierks A."/>
            <person name="Storesund J.E."/>
            <person name="Kallscheuer N."/>
            <person name="Luecker S."/>
            <person name="Lage O.M."/>
            <person name="Pohl T."/>
            <person name="Merkel B.J."/>
            <person name="Hornburger P."/>
            <person name="Mueller R.-W."/>
            <person name="Bruemmer F."/>
            <person name="Labrenz M."/>
            <person name="Spormann A.M."/>
            <person name="Op den Camp H."/>
            <person name="Overmann J."/>
            <person name="Amann R."/>
            <person name="Jetten M.S.M."/>
            <person name="Mascher T."/>
            <person name="Medema M.H."/>
            <person name="Devos D.P."/>
            <person name="Kaster A.-K."/>
            <person name="Ovreas L."/>
            <person name="Rohde M."/>
            <person name="Galperin M.Y."/>
            <person name="Jogler C."/>
        </authorList>
    </citation>
    <scope>NUCLEOTIDE SEQUENCE [LARGE SCALE GENOMIC DNA]</scope>
    <source>
        <strain evidence="3 4">Pan44</strain>
    </source>
</reference>
<dbReference type="SUPFAM" id="SSF53756">
    <property type="entry name" value="UDP-Glycosyltransferase/glycogen phosphorylase"/>
    <property type="match status" value="1"/>
</dbReference>
<dbReference type="PANTHER" id="PTHR12526">
    <property type="entry name" value="GLYCOSYLTRANSFERASE"/>
    <property type="match status" value="1"/>
</dbReference>
<dbReference type="Pfam" id="PF00534">
    <property type="entry name" value="Glycos_transf_1"/>
    <property type="match status" value="1"/>
</dbReference>
<gene>
    <name evidence="3" type="primary">kanF</name>
    <name evidence="3" type="ORF">Pan44_45420</name>
</gene>
<feature type="domain" description="Glycosyltransferase subfamily 4-like N-terminal" evidence="2">
    <location>
        <begin position="29"/>
        <end position="182"/>
    </location>
</feature>
<keyword evidence="3" id="KW-0808">Transferase</keyword>
<keyword evidence="4" id="KW-1185">Reference proteome</keyword>